<dbReference type="GO" id="GO:0003735">
    <property type="term" value="F:structural constituent of ribosome"/>
    <property type="evidence" value="ECO:0007669"/>
    <property type="project" value="InterPro"/>
</dbReference>
<dbReference type="GeneID" id="63653913"/>
<keyword evidence="4" id="KW-0150">Chloroplast</keyword>
<sequence length="95" mass="10852">MNIKTLVEEVESAYGKRILPKIRIGCIVRVDVLIQENNKQRVQTYTGLLSQYHKSGLGTTITVKRYARGNRVSRIFPVNSPTIQAVKLIKANYKY</sequence>
<dbReference type="PRINTS" id="PR00061">
    <property type="entry name" value="RIBOSOMALL19"/>
</dbReference>
<dbReference type="GO" id="GO:1990904">
    <property type="term" value="C:ribonucleoprotein complex"/>
    <property type="evidence" value="ECO:0007669"/>
    <property type="project" value="UniProtKB-KW"/>
</dbReference>
<proteinExistence type="inferred from homology"/>
<dbReference type="EMBL" id="MT948112">
    <property type="protein sequence ID" value="QPF96276.1"/>
    <property type="molecule type" value="Genomic_DNA"/>
</dbReference>
<dbReference type="InterPro" id="IPR038657">
    <property type="entry name" value="Ribosomal_bL19_sf"/>
</dbReference>
<dbReference type="SUPFAM" id="SSF50104">
    <property type="entry name" value="Translation proteins SH3-like domain"/>
    <property type="match status" value="1"/>
</dbReference>
<dbReference type="InterPro" id="IPR008991">
    <property type="entry name" value="Translation_prot_SH3-like_sf"/>
</dbReference>
<accession>A0A2Z4M9Q2</accession>
<reference evidence="4" key="1">
    <citation type="submission" date="2017-12" db="EMBL/GenBank/DDBJ databases">
        <title>Resolution of core Chlorophyta phylogeny using heterogeneous models with AT-rich chloroplast sequence data.</title>
        <authorList>
            <person name="Fang L."/>
        </authorList>
    </citation>
    <scope>NUCLEOTIDE SEQUENCE</scope>
</reference>
<evidence type="ECO:0000256" key="2">
    <source>
        <dbReference type="ARBA" id="ARBA00022980"/>
    </source>
</evidence>
<dbReference type="PANTHER" id="PTHR15680">
    <property type="entry name" value="RIBOSOMAL PROTEIN L19"/>
    <property type="match status" value="1"/>
</dbReference>
<evidence type="ECO:0000256" key="3">
    <source>
        <dbReference type="ARBA" id="ARBA00023274"/>
    </source>
</evidence>
<dbReference type="PANTHER" id="PTHR15680:SF9">
    <property type="entry name" value="LARGE RIBOSOMAL SUBUNIT PROTEIN BL19M"/>
    <property type="match status" value="1"/>
</dbReference>
<dbReference type="EMBL" id="MG721605">
    <property type="protein sequence ID" value="AWX53161.1"/>
    <property type="molecule type" value="Genomic_DNA"/>
</dbReference>
<dbReference type="GO" id="GO:0006412">
    <property type="term" value="P:translation"/>
    <property type="evidence" value="ECO:0007669"/>
    <property type="project" value="InterPro"/>
</dbReference>
<dbReference type="RefSeq" id="YP_010045011.1">
    <property type="nucleotide sequence ID" value="NC_054284.1"/>
</dbReference>
<gene>
    <name evidence="4" type="primary">rpl19</name>
</gene>
<keyword evidence="4" id="KW-0934">Plastid</keyword>
<comment type="similarity">
    <text evidence="1">Belongs to the bacterial ribosomal protein bL19 family.</text>
</comment>
<reference evidence="5" key="2">
    <citation type="submission" date="2020-09" db="EMBL/GenBank/DDBJ databases">
        <authorList>
            <person name="Liu J."/>
            <person name="Wan J."/>
            <person name="Wang D."/>
            <person name="Wen C."/>
            <person name="Wei Y."/>
            <person name="Ouyang Z."/>
        </authorList>
    </citation>
    <scope>NUCLEOTIDE SEQUENCE</scope>
</reference>
<geneLocation type="chloroplast" evidence="4"/>
<organism evidence="4">
    <name type="scientific">Blidingia minima</name>
    <dbReference type="NCBI Taxonomy" id="63414"/>
    <lineage>
        <taxon>Eukaryota</taxon>
        <taxon>Viridiplantae</taxon>
        <taxon>Chlorophyta</taxon>
        <taxon>core chlorophytes</taxon>
        <taxon>Ulvophyceae</taxon>
        <taxon>OUU clade</taxon>
        <taxon>Ulvales</taxon>
        <taxon>Ulvaceae</taxon>
        <taxon>Blidingia</taxon>
    </lineage>
</organism>
<dbReference type="Gene3D" id="2.30.30.790">
    <property type="match status" value="1"/>
</dbReference>
<keyword evidence="3" id="KW-0687">Ribonucleoprotein</keyword>
<evidence type="ECO:0000313" key="4">
    <source>
        <dbReference type="EMBL" id="AWX53161.1"/>
    </source>
</evidence>
<name>A0A2Z4M9Q2_9CHLO</name>
<dbReference type="InterPro" id="IPR001857">
    <property type="entry name" value="Ribosomal_bL19"/>
</dbReference>
<protein>
    <submittedName>
        <fullName evidence="4">Ribosomal protein L19</fullName>
    </submittedName>
</protein>
<keyword evidence="2 4" id="KW-0689">Ribosomal protein</keyword>
<dbReference type="GO" id="GO:0005840">
    <property type="term" value="C:ribosome"/>
    <property type="evidence" value="ECO:0007669"/>
    <property type="project" value="UniProtKB-KW"/>
</dbReference>
<dbReference type="AlphaFoldDB" id="A0A2Z4M9Q2"/>
<evidence type="ECO:0000313" key="5">
    <source>
        <dbReference type="EMBL" id="QPF96276.1"/>
    </source>
</evidence>
<evidence type="ECO:0000256" key="1">
    <source>
        <dbReference type="ARBA" id="ARBA00005781"/>
    </source>
</evidence>
<dbReference type="Pfam" id="PF01245">
    <property type="entry name" value="Ribosomal_L19"/>
    <property type="match status" value="1"/>
</dbReference>